<feature type="compositionally biased region" description="Basic and acidic residues" evidence="1">
    <location>
        <begin position="45"/>
        <end position="54"/>
    </location>
</feature>
<evidence type="ECO:0000256" key="1">
    <source>
        <dbReference type="SAM" id="MobiDB-lite"/>
    </source>
</evidence>
<feature type="region of interest" description="Disordered" evidence="1">
    <location>
        <begin position="45"/>
        <end position="70"/>
    </location>
</feature>
<accession>A0AAW0QU79</accession>
<name>A0AAW0QU79_9PEZI</name>
<evidence type="ECO:0000313" key="4">
    <source>
        <dbReference type="Proteomes" id="UP001392437"/>
    </source>
</evidence>
<dbReference type="EMBL" id="JAQQWP010000007">
    <property type="protein sequence ID" value="KAK8109556.1"/>
    <property type="molecule type" value="Genomic_DNA"/>
</dbReference>
<reference evidence="3 4" key="1">
    <citation type="submission" date="2023-01" db="EMBL/GenBank/DDBJ databases">
        <title>Analysis of 21 Apiospora genomes using comparative genomics revels a genus with tremendous synthesis potential of carbohydrate active enzymes and secondary metabolites.</title>
        <authorList>
            <person name="Sorensen T."/>
        </authorList>
    </citation>
    <scope>NUCLEOTIDE SEQUENCE [LARGE SCALE GENOMIC DNA]</scope>
    <source>
        <strain evidence="3 4">CBS 117206</strain>
    </source>
</reference>
<evidence type="ECO:0000256" key="2">
    <source>
        <dbReference type="SAM" id="SignalP"/>
    </source>
</evidence>
<sequence>MQFTTIAALMSLAATGLAAPTASTGEGIASIGLRDAEMSMAAERSEEAAVKPETTDAIDDDDDDSTDNDDELLSFNATSAADTTTIEKRKFKGGWCGLHIKDVYGDYHQADVTVFDAEGNTIRTRHKKTDKSKKLNFKFDKGLPGKASLHVQVGGVGGDIARIQYKDQDFKTGVANTQNANCKVGKADQPWIYKSRFVTNLDCGFSC</sequence>
<gene>
    <name evidence="3" type="ORF">PG999_007693</name>
</gene>
<feature type="compositionally biased region" description="Acidic residues" evidence="1">
    <location>
        <begin position="56"/>
        <end position="70"/>
    </location>
</feature>
<dbReference type="Proteomes" id="UP001392437">
    <property type="component" value="Unassembled WGS sequence"/>
</dbReference>
<protein>
    <submittedName>
        <fullName evidence="3">Uncharacterized protein</fullName>
    </submittedName>
</protein>
<feature type="chain" id="PRO_5043822077" evidence="2">
    <location>
        <begin position="19"/>
        <end position="207"/>
    </location>
</feature>
<comment type="caution">
    <text evidence="3">The sequence shown here is derived from an EMBL/GenBank/DDBJ whole genome shotgun (WGS) entry which is preliminary data.</text>
</comment>
<feature type="signal peptide" evidence="2">
    <location>
        <begin position="1"/>
        <end position="18"/>
    </location>
</feature>
<organism evidence="3 4">
    <name type="scientific">Apiospora kogelbergensis</name>
    <dbReference type="NCBI Taxonomy" id="1337665"/>
    <lineage>
        <taxon>Eukaryota</taxon>
        <taxon>Fungi</taxon>
        <taxon>Dikarya</taxon>
        <taxon>Ascomycota</taxon>
        <taxon>Pezizomycotina</taxon>
        <taxon>Sordariomycetes</taxon>
        <taxon>Xylariomycetidae</taxon>
        <taxon>Amphisphaeriales</taxon>
        <taxon>Apiosporaceae</taxon>
        <taxon>Apiospora</taxon>
    </lineage>
</organism>
<proteinExistence type="predicted"/>
<keyword evidence="2" id="KW-0732">Signal</keyword>
<keyword evidence="4" id="KW-1185">Reference proteome</keyword>
<evidence type="ECO:0000313" key="3">
    <source>
        <dbReference type="EMBL" id="KAK8109556.1"/>
    </source>
</evidence>
<dbReference type="AlphaFoldDB" id="A0AAW0QU79"/>